<dbReference type="GO" id="GO:0015074">
    <property type="term" value="P:DNA integration"/>
    <property type="evidence" value="ECO:0007669"/>
    <property type="project" value="InterPro"/>
</dbReference>
<dbReference type="Gene3D" id="3.30.420.10">
    <property type="entry name" value="Ribonuclease H-like superfamily/Ribonuclease H"/>
    <property type="match status" value="1"/>
</dbReference>
<evidence type="ECO:0000313" key="2">
    <source>
        <dbReference type="EMBL" id="CAB4696699.1"/>
    </source>
</evidence>
<accession>A0A6J6PD12</accession>
<dbReference type="PANTHER" id="PTHR35004">
    <property type="entry name" value="TRANSPOSASE RV3428C-RELATED"/>
    <property type="match status" value="1"/>
</dbReference>
<dbReference type="InterPro" id="IPR001584">
    <property type="entry name" value="Integrase_cat-core"/>
</dbReference>
<dbReference type="Pfam" id="PF00665">
    <property type="entry name" value="rve"/>
    <property type="match status" value="1"/>
</dbReference>
<dbReference type="PANTHER" id="PTHR35004:SF7">
    <property type="entry name" value="INTEGRASE PROTEIN"/>
    <property type="match status" value="1"/>
</dbReference>
<reference evidence="2" key="1">
    <citation type="submission" date="2020-05" db="EMBL/GenBank/DDBJ databases">
        <authorList>
            <person name="Chiriac C."/>
            <person name="Salcher M."/>
            <person name="Ghai R."/>
            <person name="Kavagutti S V."/>
        </authorList>
    </citation>
    <scope>NUCLEOTIDE SEQUENCE</scope>
</reference>
<gene>
    <name evidence="2" type="ORF">UFOPK2579_00712</name>
</gene>
<sequence>MVVAVPQRAPKRCGRRFEADHPNTRWQMDGFEVTLSTGIKVMVLHILDDCSRFDLACHVASSENAHDVWAAFTTAAAAYGLPAQLQTDNGTAFSGKRRGWTSALEANCLTLGIRHIPSSVGHPQTCGKVERAHKTTRKWLRSQPLAGTPEELQTQLDTYRVIYNEQRRKTHLGGLTPDQRFRLGPRDGPGPDTLTAPFLVTECITSTSGCIGIDGTLVGIGRPHAGQPATVFRQGDRVTVFIGNEIAAEIVLDRRRRYQRQSGLELPMS</sequence>
<dbReference type="AlphaFoldDB" id="A0A6J6PD12"/>
<dbReference type="EMBL" id="CAEZXR010000062">
    <property type="protein sequence ID" value="CAB4696699.1"/>
    <property type="molecule type" value="Genomic_DNA"/>
</dbReference>
<evidence type="ECO:0000259" key="1">
    <source>
        <dbReference type="PROSITE" id="PS50994"/>
    </source>
</evidence>
<dbReference type="PROSITE" id="PS50994">
    <property type="entry name" value="INTEGRASE"/>
    <property type="match status" value="1"/>
</dbReference>
<dbReference type="SUPFAM" id="SSF53098">
    <property type="entry name" value="Ribonuclease H-like"/>
    <property type="match status" value="1"/>
</dbReference>
<protein>
    <submittedName>
        <fullName evidence="2">Unannotated protein</fullName>
    </submittedName>
</protein>
<dbReference type="GO" id="GO:0003676">
    <property type="term" value="F:nucleic acid binding"/>
    <property type="evidence" value="ECO:0007669"/>
    <property type="project" value="InterPro"/>
</dbReference>
<name>A0A6J6PD12_9ZZZZ</name>
<dbReference type="InterPro" id="IPR036397">
    <property type="entry name" value="RNaseH_sf"/>
</dbReference>
<dbReference type="InterPro" id="IPR012337">
    <property type="entry name" value="RNaseH-like_sf"/>
</dbReference>
<feature type="domain" description="Integrase catalytic" evidence="1">
    <location>
        <begin position="18"/>
        <end position="185"/>
    </location>
</feature>
<organism evidence="2">
    <name type="scientific">freshwater metagenome</name>
    <dbReference type="NCBI Taxonomy" id="449393"/>
    <lineage>
        <taxon>unclassified sequences</taxon>
        <taxon>metagenomes</taxon>
        <taxon>ecological metagenomes</taxon>
    </lineage>
</organism>
<proteinExistence type="predicted"/>